<gene>
    <name evidence="1" type="primary">g7755</name>
    <name evidence="1" type="ORF">NpPPO83_00007755</name>
</gene>
<dbReference type="EMBL" id="BSXG01000077">
    <property type="protein sequence ID" value="GME36821.1"/>
    <property type="molecule type" value="Genomic_DNA"/>
</dbReference>
<evidence type="ECO:0000313" key="2">
    <source>
        <dbReference type="Proteomes" id="UP001165186"/>
    </source>
</evidence>
<name>A0ACB5SED3_9PEZI</name>
<proteinExistence type="predicted"/>
<dbReference type="Proteomes" id="UP001165186">
    <property type="component" value="Unassembled WGS sequence"/>
</dbReference>
<reference evidence="1" key="1">
    <citation type="submission" date="2024-09" db="EMBL/GenBank/DDBJ databases">
        <title>Draft Genome Sequences of Neofusicoccum parvum.</title>
        <authorList>
            <person name="Ashida A."/>
            <person name="Camagna M."/>
            <person name="Tanaka A."/>
            <person name="Takemoto D."/>
        </authorList>
    </citation>
    <scope>NUCLEOTIDE SEQUENCE</scope>
    <source>
        <strain evidence="1">PPO83</strain>
    </source>
</reference>
<sequence length="382" mass="42460">MSHVWCDGLGNPSANALPKCQILRLNRCLRSMPPDMESGELRFGPLSIDWTRQNFSLHPERSPPLFWMDTLCIPVQPQHAALRTRAINQMASIYAAAVQVLVLDAELAQCATAGAPAAQLLARIVCSAWMGRSWTLQEGVLARECVFQFADAALDPVHAWCLGGARYSRARSAASATPIAFPREDDAAETAVYVALYNAFWDALHQDWKSSYRRDPPPRNWRSGLGGSKATGRVNTLPTAAGVGSPRDASGLDANDHFTMELDPSHRVKQLVDTWNELAHRSTTVPEDLHVIVANLLDFNADAVMERASREERMLAMMLSFEVLPMSLFWNTKGKRWCGVGSNGWVPVEPRPLIFDSFPALNCDPRCTLSRRHFLAKSDRQH</sequence>
<evidence type="ECO:0000313" key="1">
    <source>
        <dbReference type="EMBL" id="GME36821.1"/>
    </source>
</evidence>
<accession>A0ACB5SED3</accession>
<protein>
    <submittedName>
        <fullName evidence="1">Het domain-containing protein</fullName>
    </submittedName>
</protein>
<comment type="caution">
    <text evidence="1">The sequence shown here is derived from an EMBL/GenBank/DDBJ whole genome shotgun (WGS) entry which is preliminary data.</text>
</comment>
<organism evidence="1 2">
    <name type="scientific">Neofusicoccum parvum</name>
    <dbReference type="NCBI Taxonomy" id="310453"/>
    <lineage>
        <taxon>Eukaryota</taxon>
        <taxon>Fungi</taxon>
        <taxon>Dikarya</taxon>
        <taxon>Ascomycota</taxon>
        <taxon>Pezizomycotina</taxon>
        <taxon>Dothideomycetes</taxon>
        <taxon>Dothideomycetes incertae sedis</taxon>
        <taxon>Botryosphaeriales</taxon>
        <taxon>Botryosphaeriaceae</taxon>
        <taxon>Neofusicoccum</taxon>
    </lineage>
</organism>
<keyword evidence="2" id="KW-1185">Reference proteome</keyword>